<keyword evidence="6 9" id="KW-1133">Transmembrane helix</keyword>
<dbReference type="Proteomes" id="UP000077875">
    <property type="component" value="Chromosome"/>
</dbReference>
<keyword evidence="3" id="KW-0808">Transferase</keyword>
<reference evidence="11 12" key="1">
    <citation type="submission" date="2016-04" db="EMBL/GenBank/DDBJ databases">
        <title>Complete Genome Sequence of Halotalea alkalilenta IHB B 13600.</title>
        <authorList>
            <person name="Swarnkar M.K."/>
            <person name="Sharma A."/>
            <person name="Kaushal K."/>
            <person name="Soni R."/>
            <person name="Rana S."/>
            <person name="Singh A.K."/>
            <person name="Gulati A."/>
        </authorList>
    </citation>
    <scope>NUCLEOTIDE SEQUENCE [LARGE SCALE GENOMIC DNA]</scope>
    <source>
        <strain evidence="11 12">IHB B 13600</strain>
    </source>
</reference>
<evidence type="ECO:0000313" key="12">
    <source>
        <dbReference type="Proteomes" id="UP000077875"/>
    </source>
</evidence>
<evidence type="ECO:0000256" key="1">
    <source>
        <dbReference type="ARBA" id="ARBA00004236"/>
    </source>
</evidence>
<dbReference type="EC" id="2.7.8.-" evidence="8"/>
<evidence type="ECO:0000256" key="5">
    <source>
        <dbReference type="ARBA" id="ARBA00022737"/>
    </source>
</evidence>
<keyword evidence="2" id="KW-1003">Cell membrane</keyword>
<dbReference type="STRING" id="376489.A5892_16295"/>
<dbReference type="AlphaFoldDB" id="A0A172YHV0"/>
<dbReference type="Gene3D" id="3.30.870.10">
    <property type="entry name" value="Endonuclease Chain A"/>
    <property type="match status" value="2"/>
</dbReference>
<evidence type="ECO:0000256" key="8">
    <source>
        <dbReference type="NCBIfam" id="TIGR04265"/>
    </source>
</evidence>
<evidence type="ECO:0000313" key="11">
    <source>
        <dbReference type="EMBL" id="ANF58829.1"/>
    </source>
</evidence>
<evidence type="ECO:0000256" key="4">
    <source>
        <dbReference type="ARBA" id="ARBA00022692"/>
    </source>
</evidence>
<dbReference type="InterPro" id="IPR025202">
    <property type="entry name" value="PLD-like_dom"/>
</dbReference>
<keyword evidence="5" id="KW-0677">Repeat</keyword>
<dbReference type="GO" id="GO:0005886">
    <property type="term" value="C:plasma membrane"/>
    <property type="evidence" value="ECO:0007669"/>
    <property type="project" value="UniProtKB-SubCell"/>
</dbReference>
<dbReference type="NCBIfam" id="TIGR04265">
    <property type="entry name" value="bac_cardiolipin"/>
    <property type="match status" value="1"/>
</dbReference>
<protein>
    <recommendedName>
        <fullName evidence="8">Cardiolipin synthase</fullName>
        <ecNumber evidence="8">2.7.8.-</ecNumber>
    </recommendedName>
</protein>
<keyword evidence="7 9" id="KW-0472">Membrane</keyword>
<dbReference type="RefSeq" id="WP_064123685.1">
    <property type="nucleotide sequence ID" value="NZ_CP015243.1"/>
</dbReference>
<dbReference type="KEGG" id="haa:A5892_16295"/>
<gene>
    <name evidence="11" type="ORF">A5892_16295</name>
</gene>
<dbReference type="PROSITE" id="PS50035">
    <property type="entry name" value="PLD"/>
    <property type="match status" value="2"/>
</dbReference>
<accession>A0A172YHV0</accession>
<feature type="transmembrane region" description="Helical" evidence="9">
    <location>
        <begin position="35"/>
        <end position="55"/>
    </location>
</feature>
<dbReference type="PANTHER" id="PTHR21248:SF22">
    <property type="entry name" value="PHOSPHOLIPASE D"/>
    <property type="match status" value="1"/>
</dbReference>
<evidence type="ECO:0000256" key="7">
    <source>
        <dbReference type="ARBA" id="ARBA00023136"/>
    </source>
</evidence>
<dbReference type="SMART" id="SM00155">
    <property type="entry name" value="PLDc"/>
    <property type="match status" value="2"/>
</dbReference>
<dbReference type="EMBL" id="CP015243">
    <property type="protein sequence ID" value="ANF58829.1"/>
    <property type="molecule type" value="Genomic_DNA"/>
</dbReference>
<evidence type="ECO:0000256" key="2">
    <source>
        <dbReference type="ARBA" id="ARBA00022475"/>
    </source>
</evidence>
<dbReference type="GO" id="GO:0032049">
    <property type="term" value="P:cardiolipin biosynthetic process"/>
    <property type="evidence" value="ECO:0007669"/>
    <property type="project" value="UniProtKB-UniRule"/>
</dbReference>
<evidence type="ECO:0000259" key="10">
    <source>
        <dbReference type="PROSITE" id="PS50035"/>
    </source>
</evidence>
<evidence type="ECO:0000256" key="3">
    <source>
        <dbReference type="ARBA" id="ARBA00022679"/>
    </source>
</evidence>
<dbReference type="SUPFAM" id="SSF56024">
    <property type="entry name" value="Phospholipase D/nuclease"/>
    <property type="match status" value="2"/>
</dbReference>
<proteinExistence type="predicted"/>
<evidence type="ECO:0000256" key="6">
    <source>
        <dbReference type="ARBA" id="ARBA00022989"/>
    </source>
</evidence>
<feature type="domain" description="PLD phosphodiesterase" evidence="10">
    <location>
        <begin position="210"/>
        <end position="237"/>
    </location>
</feature>
<sequence>MSTTSLFGLFLILVHIAGIIAALDAVRRARTTQGAIAWAVLLLSFPYFALLPYLVLGSARFERYVGARRQENRRMRERVPHLPWDLDAEHDAVDGLPASARLTRMPLLHGNQVRLLVDGEATFAAIFAAIERAERQVLVQFFTIADDALGRRLFDALLARAAKGVEVYLLCDEIGSHGLPSAHLERLRAGGVKAYKFVTQSGFGFNRFQINFRNHRKLVVVDGEQAFIGGHNVSLLYLGAKPPLAPWRDTHIALEGPVVGCLQYTFAEDWYWSAGELPTLCVPPRRDAGQMRCQALPFGPADIYETCMLSLVEAINRARRRLWLTTPYLVPDEAVSAALTLAVQRGVEVRILVPSRPDHLIVYLASQFCARQAVHDGIEIYRYLPGFIHQKVWLVDDDFAVIGSANLDNRSLRLNFEQMVAVFDQGFASEVAAMLERDFEQARRLDRAQLDAVPRWRQAVERVAHLFSPVL</sequence>
<feature type="domain" description="PLD phosphodiesterase" evidence="10">
    <location>
        <begin position="384"/>
        <end position="411"/>
    </location>
</feature>
<organism evidence="11 12">
    <name type="scientific">Halotalea alkalilenta</name>
    <dbReference type="NCBI Taxonomy" id="376489"/>
    <lineage>
        <taxon>Bacteria</taxon>
        <taxon>Pseudomonadati</taxon>
        <taxon>Pseudomonadota</taxon>
        <taxon>Gammaproteobacteria</taxon>
        <taxon>Oceanospirillales</taxon>
        <taxon>Halomonadaceae</taxon>
        <taxon>Halotalea</taxon>
    </lineage>
</organism>
<feature type="transmembrane region" description="Helical" evidence="9">
    <location>
        <begin position="6"/>
        <end position="23"/>
    </location>
</feature>
<dbReference type="GO" id="GO:0008808">
    <property type="term" value="F:cardiolipin synthase activity"/>
    <property type="evidence" value="ECO:0007669"/>
    <property type="project" value="UniProtKB-UniRule"/>
</dbReference>
<name>A0A172YHV0_9GAMM</name>
<dbReference type="PANTHER" id="PTHR21248">
    <property type="entry name" value="CARDIOLIPIN SYNTHASE"/>
    <property type="match status" value="1"/>
</dbReference>
<keyword evidence="12" id="KW-1185">Reference proteome</keyword>
<keyword evidence="4 9" id="KW-0812">Transmembrane</keyword>
<dbReference type="InterPro" id="IPR022924">
    <property type="entry name" value="Cardiolipin_synthase"/>
</dbReference>
<dbReference type="Pfam" id="PF13091">
    <property type="entry name" value="PLDc_2"/>
    <property type="match status" value="2"/>
</dbReference>
<evidence type="ECO:0000256" key="9">
    <source>
        <dbReference type="SAM" id="Phobius"/>
    </source>
</evidence>
<dbReference type="InterPro" id="IPR001736">
    <property type="entry name" value="PLipase_D/transphosphatidylase"/>
</dbReference>
<comment type="subcellular location">
    <subcellularLocation>
        <location evidence="1">Cell membrane</location>
    </subcellularLocation>
</comment>